<dbReference type="AlphaFoldDB" id="Q8R8F8"/>
<reference evidence="1 2" key="1">
    <citation type="journal article" date="2002" name="Genome Res.">
        <title>A complete sequence of the T. tengcongensis genome.</title>
        <authorList>
            <person name="Bao Q."/>
            <person name="Tian Y."/>
            <person name="Li W."/>
            <person name="Xu Z."/>
            <person name="Xuan Z."/>
            <person name="Hu S."/>
            <person name="Dong W."/>
            <person name="Yang J."/>
            <person name="Chen Y."/>
            <person name="Xue Y."/>
            <person name="Xu Y."/>
            <person name="Lai X."/>
            <person name="Huang L."/>
            <person name="Dong X."/>
            <person name="Ma Y."/>
            <person name="Ling L."/>
            <person name="Tan H."/>
            <person name="Chen R."/>
            <person name="Wang J."/>
            <person name="Yu J."/>
            <person name="Yang H."/>
        </authorList>
    </citation>
    <scope>NUCLEOTIDE SEQUENCE [LARGE SCALE GENOMIC DNA]</scope>
    <source>
        <strain evidence="2">DSM 15242 / JCM 11007 / NBRC 100824 / MB4</strain>
    </source>
</reference>
<gene>
    <name evidence="1" type="ordered locus">TTE2044</name>
</gene>
<proteinExistence type="predicted"/>
<dbReference type="RefSeq" id="WP_011026157.1">
    <property type="nucleotide sequence ID" value="NC_003869.1"/>
</dbReference>
<dbReference type="Gene3D" id="1.10.340.20">
    <property type="entry name" value="Apc36109-like domain"/>
    <property type="match status" value="1"/>
</dbReference>
<dbReference type="HOGENOM" id="CLU_2218190_0_0_9"/>
<evidence type="ECO:0000313" key="1">
    <source>
        <dbReference type="EMBL" id="AAM25219.1"/>
    </source>
</evidence>
<name>Q8R8F8_CALS4</name>
<organism evidence="1 2">
    <name type="scientific">Caldanaerobacter subterraneus subsp. tengcongensis (strain DSM 15242 / JCM 11007 / NBRC 100824 / MB4)</name>
    <name type="common">Thermoanaerobacter tengcongensis</name>
    <dbReference type="NCBI Taxonomy" id="273068"/>
    <lineage>
        <taxon>Bacteria</taxon>
        <taxon>Bacillati</taxon>
        <taxon>Bacillota</taxon>
        <taxon>Clostridia</taxon>
        <taxon>Thermoanaerobacterales</taxon>
        <taxon>Thermoanaerobacteraceae</taxon>
        <taxon>Caldanaerobacter</taxon>
    </lineage>
</organism>
<dbReference type="SUPFAM" id="SSF116922">
    <property type="entry name" value="YugE-like"/>
    <property type="match status" value="1"/>
</dbReference>
<evidence type="ECO:0000313" key="2">
    <source>
        <dbReference type="Proteomes" id="UP000000555"/>
    </source>
</evidence>
<dbReference type="EMBL" id="AE008691">
    <property type="protein sequence ID" value="AAM25219.1"/>
    <property type="molecule type" value="Genomic_DNA"/>
</dbReference>
<protein>
    <submittedName>
        <fullName evidence="1">Uncharacterized protein</fullName>
    </submittedName>
</protein>
<accession>Q8R8F8</accession>
<keyword evidence="2" id="KW-1185">Reference proteome</keyword>
<dbReference type="STRING" id="273068.TTE2044"/>
<sequence>MTKLNFLNKESEAFKAVRKIVNKYDPLGILSANADIEEDDEYDSEVVEIINRCWYLDEDKTELAYKAIKSVFEYWFWDGCCKGAELMDVAVEIVDVLKRLRRELIK</sequence>
<dbReference type="InterPro" id="IPR023162">
    <property type="entry name" value="Apc36109-like_dom_sf"/>
</dbReference>
<dbReference type="KEGG" id="tte:TTE2044"/>
<dbReference type="Proteomes" id="UP000000555">
    <property type="component" value="Chromosome"/>
</dbReference>